<dbReference type="Gene3D" id="3.40.630.30">
    <property type="match status" value="1"/>
</dbReference>
<reference evidence="3" key="1">
    <citation type="submission" date="2020-05" db="EMBL/GenBank/DDBJ databases">
        <authorList>
            <person name="Chiriac C."/>
            <person name="Salcher M."/>
            <person name="Ghai R."/>
            <person name="Kavagutti S V."/>
        </authorList>
    </citation>
    <scope>NUCLEOTIDE SEQUENCE</scope>
</reference>
<dbReference type="EMBL" id="CAEZSF010000119">
    <property type="protein sequence ID" value="CAB4544353.1"/>
    <property type="molecule type" value="Genomic_DNA"/>
</dbReference>
<dbReference type="InterPro" id="IPR000182">
    <property type="entry name" value="GNAT_dom"/>
</dbReference>
<dbReference type="PROSITE" id="PS51186">
    <property type="entry name" value="GNAT"/>
    <property type="match status" value="1"/>
</dbReference>
<accession>A0A6J7F3L6</accession>
<dbReference type="CDD" id="cd04301">
    <property type="entry name" value="NAT_SF"/>
    <property type="match status" value="1"/>
</dbReference>
<dbReference type="AlphaFoldDB" id="A0A6J7F3L6"/>
<dbReference type="GO" id="GO:0016747">
    <property type="term" value="F:acyltransferase activity, transferring groups other than amino-acyl groups"/>
    <property type="evidence" value="ECO:0007669"/>
    <property type="project" value="InterPro"/>
</dbReference>
<evidence type="ECO:0000313" key="3">
    <source>
        <dbReference type="EMBL" id="CAB4890802.1"/>
    </source>
</evidence>
<protein>
    <submittedName>
        <fullName evidence="3">Unannotated protein</fullName>
    </submittedName>
</protein>
<name>A0A6J7F3L6_9ZZZZ</name>
<dbReference type="Pfam" id="PF00583">
    <property type="entry name" value="Acetyltransf_1"/>
    <property type="match status" value="1"/>
</dbReference>
<proteinExistence type="predicted"/>
<evidence type="ECO:0000259" key="1">
    <source>
        <dbReference type="PROSITE" id="PS51186"/>
    </source>
</evidence>
<gene>
    <name evidence="2" type="ORF">UFOPK1358_01212</name>
    <name evidence="3" type="ORF">UFOPK3519_00245</name>
</gene>
<dbReference type="InterPro" id="IPR016181">
    <property type="entry name" value="Acyl_CoA_acyltransferase"/>
</dbReference>
<sequence length="156" mass="17076">MSTRVAGTVDADSVRFLRHLARVHISQQRGGEVALLSDFADLEAPESNDAQDLTADRLVWLGCIDDVAVGYVSAQILQLTDGYALCQIREMFVESEAREIGVGELLMKCVTQWAQERGCGGIDATAMPGDRETKNFFETFGLVARAITVHQDLRGT</sequence>
<organism evidence="3">
    <name type="scientific">freshwater metagenome</name>
    <dbReference type="NCBI Taxonomy" id="449393"/>
    <lineage>
        <taxon>unclassified sequences</taxon>
        <taxon>metagenomes</taxon>
        <taxon>ecological metagenomes</taxon>
    </lineage>
</organism>
<dbReference type="EMBL" id="CAFBMG010000010">
    <property type="protein sequence ID" value="CAB4890802.1"/>
    <property type="molecule type" value="Genomic_DNA"/>
</dbReference>
<evidence type="ECO:0000313" key="2">
    <source>
        <dbReference type="EMBL" id="CAB4544353.1"/>
    </source>
</evidence>
<feature type="domain" description="N-acetyltransferase" evidence="1">
    <location>
        <begin position="15"/>
        <end position="156"/>
    </location>
</feature>
<dbReference type="SUPFAM" id="SSF55729">
    <property type="entry name" value="Acyl-CoA N-acyltransferases (Nat)"/>
    <property type="match status" value="1"/>
</dbReference>